<protein>
    <submittedName>
        <fullName evidence="1">Uncharacterized protein</fullName>
    </submittedName>
</protein>
<accession>A0ABU9VIR5</accession>
<evidence type="ECO:0000313" key="1">
    <source>
        <dbReference type="EMBL" id="MEN0643517.1"/>
    </source>
</evidence>
<keyword evidence="2" id="KW-1185">Reference proteome</keyword>
<dbReference type="EMBL" id="JBCITK010000001">
    <property type="protein sequence ID" value="MEN0643517.1"/>
    <property type="molecule type" value="Genomic_DNA"/>
</dbReference>
<comment type="caution">
    <text evidence="1">The sequence shown here is derived from an EMBL/GenBank/DDBJ whole genome shotgun (WGS) entry which is preliminary data.</text>
</comment>
<gene>
    <name evidence="1" type="ORF">MKY91_10200</name>
</gene>
<organism evidence="1 2">
    <name type="scientific">Alkalicoccobacillus gibsonii</name>
    <dbReference type="NCBI Taxonomy" id="79881"/>
    <lineage>
        <taxon>Bacteria</taxon>
        <taxon>Bacillati</taxon>
        <taxon>Bacillota</taxon>
        <taxon>Bacilli</taxon>
        <taxon>Bacillales</taxon>
        <taxon>Bacillaceae</taxon>
        <taxon>Alkalicoccobacillus</taxon>
    </lineage>
</organism>
<dbReference type="Proteomes" id="UP001418796">
    <property type="component" value="Unassembled WGS sequence"/>
</dbReference>
<dbReference type="RefSeq" id="WP_343130426.1">
    <property type="nucleotide sequence ID" value="NZ_JBCITK010000001.1"/>
</dbReference>
<evidence type="ECO:0000313" key="2">
    <source>
        <dbReference type="Proteomes" id="UP001418796"/>
    </source>
</evidence>
<proteinExistence type="predicted"/>
<sequence length="50" mass="6167">MAEHIPSIEEYQKKIALMKRDQREYKAEAFIEIYEQYIERLEKEIGIYQT</sequence>
<name>A0ABU9VIR5_9BACI</name>
<reference evidence="1 2" key="1">
    <citation type="submission" date="2024-03" db="EMBL/GenBank/DDBJ databases">
        <title>Bacilli Hybrid Assemblies.</title>
        <authorList>
            <person name="Kovac J."/>
        </authorList>
    </citation>
    <scope>NUCLEOTIDE SEQUENCE [LARGE SCALE GENOMIC DNA]</scope>
    <source>
        <strain evidence="1 2">FSL R7-0666</strain>
    </source>
</reference>